<reference evidence="2 3" key="1">
    <citation type="submission" date="2020-08" db="EMBL/GenBank/DDBJ databases">
        <title>Genomic Encyclopedia of Type Strains, Phase III (KMG-III): the genomes of soil and plant-associated and newly described type strains.</title>
        <authorList>
            <person name="Whitman W."/>
        </authorList>
    </citation>
    <scope>NUCLEOTIDE SEQUENCE [LARGE SCALE GENOMIC DNA]</scope>
    <source>
        <strain evidence="2 3">CECT 8640</strain>
    </source>
</reference>
<evidence type="ECO:0000313" key="3">
    <source>
        <dbReference type="Proteomes" id="UP000547510"/>
    </source>
</evidence>
<accession>A0A841CRN9</accession>
<name>A0A841CRN9_9PSEU</name>
<feature type="signal peptide" evidence="1">
    <location>
        <begin position="1"/>
        <end position="23"/>
    </location>
</feature>
<comment type="caution">
    <text evidence="2">The sequence shown here is derived from an EMBL/GenBank/DDBJ whole genome shotgun (WGS) entry which is preliminary data.</text>
</comment>
<dbReference type="RefSeq" id="WP_184695109.1">
    <property type="nucleotide sequence ID" value="NZ_JACHJN010000009.1"/>
</dbReference>
<organism evidence="2 3">
    <name type="scientific">Saccharothrix tamanrassetensis</name>
    <dbReference type="NCBI Taxonomy" id="1051531"/>
    <lineage>
        <taxon>Bacteria</taxon>
        <taxon>Bacillati</taxon>
        <taxon>Actinomycetota</taxon>
        <taxon>Actinomycetes</taxon>
        <taxon>Pseudonocardiales</taxon>
        <taxon>Pseudonocardiaceae</taxon>
        <taxon>Saccharothrix</taxon>
    </lineage>
</organism>
<evidence type="ECO:0000313" key="2">
    <source>
        <dbReference type="EMBL" id="MBB5958808.1"/>
    </source>
</evidence>
<proteinExistence type="predicted"/>
<evidence type="ECO:0008006" key="4">
    <source>
        <dbReference type="Google" id="ProtNLM"/>
    </source>
</evidence>
<keyword evidence="3" id="KW-1185">Reference proteome</keyword>
<dbReference type="PROSITE" id="PS51257">
    <property type="entry name" value="PROKAR_LIPOPROTEIN"/>
    <property type="match status" value="1"/>
</dbReference>
<sequence>MRALVSAACSVLSAGLLAGCASAEVVENRPRGAASTVVQTVVVDDVPVLRPEGFGAVRLGMTTAELQRTGEVGEVADMPEASCVMHELKRAKGWVGVDAGVAVEIWLEGGARTADGLRFGDSRERMRAVYPQVVMDQHGFTLAAGSDVRYFFYFVSAGDTLTGMGINRPTTGCR</sequence>
<dbReference type="EMBL" id="JACHJN010000009">
    <property type="protein sequence ID" value="MBB5958808.1"/>
    <property type="molecule type" value="Genomic_DNA"/>
</dbReference>
<dbReference type="AlphaFoldDB" id="A0A841CRN9"/>
<gene>
    <name evidence="2" type="ORF">FHS29_005417</name>
</gene>
<keyword evidence="1" id="KW-0732">Signal</keyword>
<dbReference type="Proteomes" id="UP000547510">
    <property type="component" value="Unassembled WGS sequence"/>
</dbReference>
<evidence type="ECO:0000256" key="1">
    <source>
        <dbReference type="SAM" id="SignalP"/>
    </source>
</evidence>
<feature type="chain" id="PRO_5032950638" description="Lipoprotein" evidence="1">
    <location>
        <begin position="24"/>
        <end position="174"/>
    </location>
</feature>
<protein>
    <recommendedName>
        <fullName evidence="4">Lipoprotein</fullName>
    </recommendedName>
</protein>